<evidence type="ECO:0000256" key="1">
    <source>
        <dbReference type="SAM" id="Phobius"/>
    </source>
</evidence>
<proteinExistence type="predicted"/>
<dbReference type="RefSeq" id="WP_258953791.1">
    <property type="nucleotide sequence ID" value="NZ_FMPG01000010.1"/>
</dbReference>
<keyword evidence="1" id="KW-0472">Membrane</keyword>
<dbReference type="AlphaFoldDB" id="A0A1D4MW86"/>
<reference evidence="3 5" key="1">
    <citation type="submission" date="2016-09" db="EMBL/GenBank/DDBJ databases">
        <authorList>
            <consortium name="Pathogen Informatics"/>
        </authorList>
    </citation>
    <scope>NUCLEOTIDE SEQUENCE [LARGE SCALE GENOMIC DNA]</scope>
    <source>
        <strain evidence="3 5">82B</strain>
    </source>
</reference>
<feature type="transmembrane region" description="Helical" evidence="1">
    <location>
        <begin position="6"/>
        <end position="23"/>
    </location>
</feature>
<dbReference type="Proteomes" id="UP000095412">
    <property type="component" value="Unassembled WGS sequence"/>
</dbReference>
<evidence type="ECO:0000313" key="4">
    <source>
        <dbReference type="Proteomes" id="UP000095412"/>
    </source>
</evidence>
<accession>A0A1D4MW86</accession>
<keyword evidence="1" id="KW-1133">Transmembrane helix</keyword>
<evidence type="ECO:0000313" key="5">
    <source>
        <dbReference type="Proteomes" id="UP000095768"/>
    </source>
</evidence>
<reference evidence="2 4" key="2">
    <citation type="submission" date="2016-09" db="EMBL/GenBank/DDBJ databases">
        <authorList>
            <consortium name="Pathogen Informatics"/>
            <person name="Sun Q."/>
            <person name="Inoue M."/>
        </authorList>
    </citation>
    <scope>NUCLEOTIDE SEQUENCE [LARGE SCALE GENOMIC DNA]</scope>
    <source>
        <strain evidence="2 4">82C</strain>
    </source>
</reference>
<protein>
    <submittedName>
        <fullName evidence="3">Uncharacterized protein</fullName>
    </submittedName>
</protein>
<keyword evidence="1" id="KW-0812">Transmembrane</keyword>
<name>A0A1D4MW86_9STAP</name>
<dbReference type="EMBL" id="FMPG01000010">
    <property type="protein sequence ID" value="SCT24688.1"/>
    <property type="molecule type" value="Genomic_DNA"/>
</dbReference>
<dbReference type="EMBL" id="FMPI01000010">
    <property type="protein sequence ID" value="SCT02681.1"/>
    <property type="molecule type" value="Genomic_DNA"/>
</dbReference>
<evidence type="ECO:0000313" key="2">
    <source>
        <dbReference type="EMBL" id="SCT02681.1"/>
    </source>
</evidence>
<organism evidence="3 5">
    <name type="scientific">Staphylococcus caeli</name>
    <dbReference type="NCBI Taxonomy" id="2201815"/>
    <lineage>
        <taxon>Bacteria</taxon>
        <taxon>Bacillati</taxon>
        <taxon>Bacillota</taxon>
        <taxon>Bacilli</taxon>
        <taxon>Bacillales</taxon>
        <taxon>Staphylococcaceae</taxon>
        <taxon>Staphylococcus</taxon>
    </lineage>
</organism>
<gene>
    <name evidence="3" type="ORF">SAMEA2297795_02084</name>
    <name evidence="2" type="ORF">SAMEA2297796_01605</name>
</gene>
<dbReference type="Proteomes" id="UP000095768">
    <property type="component" value="Unassembled WGS sequence"/>
</dbReference>
<sequence length="44" mass="5178">MELFTGIIIKTLDIIVAIISVFLDETSKYLGKFYNHFKRNKNDK</sequence>
<evidence type="ECO:0000313" key="3">
    <source>
        <dbReference type="EMBL" id="SCT24688.1"/>
    </source>
</evidence>
<keyword evidence="4" id="KW-1185">Reference proteome</keyword>